<dbReference type="AlphaFoldDB" id="A0AAV9BY89"/>
<reference evidence="1" key="1">
    <citation type="journal article" date="2023" name="Nat. Commun.">
        <title>Diploid and tetraploid genomes of Acorus and the evolution of monocots.</title>
        <authorList>
            <person name="Ma L."/>
            <person name="Liu K.W."/>
            <person name="Li Z."/>
            <person name="Hsiao Y.Y."/>
            <person name="Qi Y."/>
            <person name="Fu T."/>
            <person name="Tang G.D."/>
            <person name="Zhang D."/>
            <person name="Sun W.H."/>
            <person name="Liu D.K."/>
            <person name="Li Y."/>
            <person name="Chen G.Z."/>
            <person name="Liu X.D."/>
            <person name="Liao X.Y."/>
            <person name="Jiang Y.T."/>
            <person name="Yu X."/>
            <person name="Hao Y."/>
            <person name="Huang J."/>
            <person name="Zhao X.W."/>
            <person name="Ke S."/>
            <person name="Chen Y.Y."/>
            <person name="Wu W.L."/>
            <person name="Hsu J.L."/>
            <person name="Lin Y.F."/>
            <person name="Huang M.D."/>
            <person name="Li C.Y."/>
            <person name="Huang L."/>
            <person name="Wang Z.W."/>
            <person name="Zhao X."/>
            <person name="Zhong W.Y."/>
            <person name="Peng D.H."/>
            <person name="Ahmad S."/>
            <person name="Lan S."/>
            <person name="Zhang J.S."/>
            <person name="Tsai W.C."/>
            <person name="Van de Peer Y."/>
            <person name="Liu Z.J."/>
        </authorList>
    </citation>
    <scope>NUCLEOTIDE SEQUENCE</scope>
    <source>
        <strain evidence="1">SCP</strain>
    </source>
</reference>
<name>A0AAV9BY89_ACOGR</name>
<protein>
    <submittedName>
        <fullName evidence="1">Uncharacterized protein</fullName>
    </submittedName>
</protein>
<organism evidence="1 2">
    <name type="scientific">Acorus gramineus</name>
    <name type="common">Dwarf sweet flag</name>
    <dbReference type="NCBI Taxonomy" id="55184"/>
    <lineage>
        <taxon>Eukaryota</taxon>
        <taxon>Viridiplantae</taxon>
        <taxon>Streptophyta</taxon>
        <taxon>Embryophyta</taxon>
        <taxon>Tracheophyta</taxon>
        <taxon>Spermatophyta</taxon>
        <taxon>Magnoliopsida</taxon>
        <taxon>Liliopsida</taxon>
        <taxon>Acoraceae</taxon>
        <taxon>Acorus</taxon>
    </lineage>
</organism>
<evidence type="ECO:0000313" key="2">
    <source>
        <dbReference type="Proteomes" id="UP001179952"/>
    </source>
</evidence>
<keyword evidence="2" id="KW-1185">Reference proteome</keyword>
<reference evidence="1" key="2">
    <citation type="submission" date="2023-06" db="EMBL/GenBank/DDBJ databases">
        <authorList>
            <person name="Ma L."/>
            <person name="Liu K.-W."/>
            <person name="Li Z."/>
            <person name="Hsiao Y.-Y."/>
            <person name="Qi Y."/>
            <person name="Fu T."/>
            <person name="Tang G."/>
            <person name="Zhang D."/>
            <person name="Sun W.-H."/>
            <person name="Liu D.-K."/>
            <person name="Li Y."/>
            <person name="Chen G.-Z."/>
            <person name="Liu X.-D."/>
            <person name="Liao X.-Y."/>
            <person name="Jiang Y.-T."/>
            <person name="Yu X."/>
            <person name="Hao Y."/>
            <person name="Huang J."/>
            <person name="Zhao X.-W."/>
            <person name="Ke S."/>
            <person name="Chen Y.-Y."/>
            <person name="Wu W.-L."/>
            <person name="Hsu J.-L."/>
            <person name="Lin Y.-F."/>
            <person name="Huang M.-D."/>
            <person name="Li C.-Y."/>
            <person name="Huang L."/>
            <person name="Wang Z.-W."/>
            <person name="Zhao X."/>
            <person name="Zhong W.-Y."/>
            <person name="Peng D.-H."/>
            <person name="Ahmad S."/>
            <person name="Lan S."/>
            <person name="Zhang J.-S."/>
            <person name="Tsai W.-C."/>
            <person name="Van De Peer Y."/>
            <person name="Liu Z.-J."/>
        </authorList>
    </citation>
    <scope>NUCLEOTIDE SEQUENCE</scope>
    <source>
        <strain evidence="1">SCP</strain>
        <tissue evidence="1">Leaves</tissue>
    </source>
</reference>
<accession>A0AAV9BY89</accession>
<comment type="caution">
    <text evidence="1">The sequence shown here is derived from an EMBL/GenBank/DDBJ whole genome shotgun (WGS) entry which is preliminary data.</text>
</comment>
<gene>
    <name evidence="1" type="ORF">QJS04_geneDACA002910</name>
</gene>
<sequence>MDMSWIHGGYVSYGFMDMSWIHEGYVSYGFMGLSRIHGRVCLRFMGEVCFPFMREHDNGFVAFPGFMGEYALDSRGECGLGFMGIMSRIHGGLRIRLMGEYGERFMVCIRIIEYLSD</sequence>
<dbReference type="EMBL" id="JAUJYN010000001">
    <property type="protein sequence ID" value="KAK1281357.1"/>
    <property type="molecule type" value="Genomic_DNA"/>
</dbReference>
<dbReference type="Proteomes" id="UP001179952">
    <property type="component" value="Unassembled WGS sequence"/>
</dbReference>
<evidence type="ECO:0000313" key="1">
    <source>
        <dbReference type="EMBL" id="KAK1281357.1"/>
    </source>
</evidence>
<proteinExistence type="predicted"/>